<dbReference type="OrthoDB" id="1905229at2759"/>
<name>A0A833VW76_9POAL</name>
<feature type="compositionally biased region" description="Low complexity" evidence="1">
    <location>
        <begin position="222"/>
        <end position="233"/>
    </location>
</feature>
<feature type="region of interest" description="Disordered" evidence="1">
    <location>
        <begin position="183"/>
        <end position="247"/>
    </location>
</feature>
<evidence type="ECO:0000256" key="1">
    <source>
        <dbReference type="SAM" id="MobiDB-lite"/>
    </source>
</evidence>
<feature type="compositionally biased region" description="Polar residues" evidence="1">
    <location>
        <begin position="1"/>
        <end position="12"/>
    </location>
</feature>
<gene>
    <name evidence="2" type="ORF">FCM35_KLT18475</name>
</gene>
<keyword evidence="3" id="KW-1185">Reference proteome</keyword>
<feature type="compositionally biased region" description="Basic and acidic residues" evidence="1">
    <location>
        <begin position="188"/>
        <end position="202"/>
    </location>
</feature>
<evidence type="ECO:0000313" key="3">
    <source>
        <dbReference type="Proteomes" id="UP000623129"/>
    </source>
</evidence>
<dbReference type="EMBL" id="SWLB01000006">
    <property type="protein sequence ID" value="KAF3337888.1"/>
    <property type="molecule type" value="Genomic_DNA"/>
</dbReference>
<protein>
    <submittedName>
        <fullName evidence="2">Uncharacterized protein</fullName>
    </submittedName>
</protein>
<dbReference type="AlphaFoldDB" id="A0A833VW76"/>
<feature type="compositionally biased region" description="Basic and acidic residues" evidence="1">
    <location>
        <begin position="42"/>
        <end position="53"/>
    </location>
</feature>
<dbReference type="Proteomes" id="UP000623129">
    <property type="component" value="Unassembled WGS sequence"/>
</dbReference>
<proteinExistence type="predicted"/>
<accession>A0A833VW76</accession>
<organism evidence="2 3">
    <name type="scientific">Carex littledalei</name>
    <dbReference type="NCBI Taxonomy" id="544730"/>
    <lineage>
        <taxon>Eukaryota</taxon>
        <taxon>Viridiplantae</taxon>
        <taxon>Streptophyta</taxon>
        <taxon>Embryophyta</taxon>
        <taxon>Tracheophyta</taxon>
        <taxon>Spermatophyta</taxon>
        <taxon>Magnoliopsida</taxon>
        <taxon>Liliopsida</taxon>
        <taxon>Poales</taxon>
        <taxon>Cyperaceae</taxon>
        <taxon>Cyperoideae</taxon>
        <taxon>Cariceae</taxon>
        <taxon>Carex</taxon>
        <taxon>Carex subgen. Euthyceras</taxon>
    </lineage>
</organism>
<feature type="compositionally biased region" description="Basic and acidic residues" evidence="1">
    <location>
        <begin position="20"/>
        <end position="30"/>
    </location>
</feature>
<evidence type="ECO:0000313" key="2">
    <source>
        <dbReference type="EMBL" id="KAF3337888.1"/>
    </source>
</evidence>
<comment type="caution">
    <text evidence="2">The sequence shown here is derived from an EMBL/GenBank/DDBJ whole genome shotgun (WGS) entry which is preliminary data.</text>
</comment>
<feature type="compositionally biased region" description="Basic and acidic residues" evidence="1">
    <location>
        <begin position="78"/>
        <end position="88"/>
    </location>
</feature>
<feature type="region of interest" description="Disordered" evidence="1">
    <location>
        <begin position="1"/>
        <end position="88"/>
    </location>
</feature>
<sequence length="365" mass="41058">MATFSQGAQNENLLIHRGKVGKELKPELPKLTKTAKKPLGKAGERPKPDRKALGDLSNIKKPLASGVPKSSGSTTSTKKSDTLTEQQVKKCQEWAQEGIEKMHFTGNDIQKLERDCMEKRVKEEVATVMSSMNEWGNDTFDLMSPRKDGVGDSGLKLEFEPEILSSRSGKVCNELKPKLSKLTKTAKKASDGLRLKTERKALGDLSNISKPHISSKVRKDLSSVPKSSKSNKSTQESNSLTEEQVKKCQEWAEEDIEHMYFTGNDIQKLERDYMEKRVKEQVAMVMSSVHDWGNDMFDLVSRRKDDGMGDSGLKMEFEPEILSPVPDKRRCDKNKLDGLLDEPDSPFPEFNFKLELKLKDFSGTN</sequence>
<reference evidence="2" key="1">
    <citation type="submission" date="2020-01" db="EMBL/GenBank/DDBJ databases">
        <title>Genome sequence of Kobresia littledalei, the first chromosome-level genome in the family Cyperaceae.</title>
        <authorList>
            <person name="Qu G."/>
        </authorList>
    </citation>
    <scope>NUCLEOTIDE SEQUENCE</scope>
    <source>
        <strain evidence="2">C.B.Clarke</strain>
        <tissue evidence="2">Leaf</tissue>
    </source>
</reference>